<keyword evidence="4" id="KW-1185">Reference proteome</keyword>
<feature type="compositionally biased region" description="Polar residues" evidence="1">
    <location>
        <begin position="40"/>
        <end position="50"/>
    </location>
</feature>
<feature type="domain" description="M23ase beta-sheet core" evidence="2">
    <location>
        <begin position="159"/>
        <end position="209"/>
    </location>
</feature>
<evidence type="ECO:0000256" key="1">
    <source>
        <dbReference type="SAM" id="MobiDB-lite"/>
    </source>
</evidence>
<dbReference type="Gene3D" id="2.70.70.10">
    <property type="entry name" value="Glucose Permease (Domain IIA)"/>
    <property type="match status" value="1"/>
</dbReference>
<keyword evidence="3" id="KW-0378">Hydrolase</keyword>
<dbReference type="EC" id="3.4.24.75" evidence="3"/>
<reference evidence="4" key="1">
    <citation type="submission" date="2018-03" db="EMBL/GenBank/DDBJ databases">
        <authorList>
            <person name="Blom J."/>
        </authorList>
    </citation>
    <scope>NUCLEOTIDE SEQUENCE [LARGE SCALE GENOMIC DNA]</scope>
    <source>
        <strain evidence="4">KPC-SM-21</strain>
    </source>
</reference>
<sequence>MVDNQKTNQVNISLDETIKLLNGTSISEPQPKLLKEQDSSKNNQSNTTATIEDIRVGGDDSWHDPLAICKLRTAGLASAKGATFGKVRNNGKTNHQGVDLQANPGTTIYAVCSGIVVVAENTNGAYGNVVVIKVNIDDLPEPQQKNAKSKLGEKKFIFFFYAHLSNISVSKNDPVKVGDALGATGSTGNANTMTTIANGAHLHFEARSEARLGLGLSGRIDPIPFLSVKLAY</sequence>
<dbReference type="Pfam" id="PF01551">
    <property type="entry name" value="Peptidase_M23"/>
    <property type="match status" value="2"/>
</dbReference>
<name>A0A2U3N4H6_9GAMM</name>
<evidence type="ECO:0000259" key="2">
    <source>
        <dbReference type="Pfam" id="PF01551"/>
    </source>
</evidence>
<accession>A0A2U3N4H6</accession>
<organism evidence="3 4">
    <name type="scientific">Acinetobacter stercoris</name>
    <dbReference type="NCBI Taxonomy" id="2126983"/>
    <lineage>
        <taxon>Bacteria</taxon>
        <taxon>Pseudomonadati</taxon>
        <taxon>Pseudomonadota</taxon>
        <taxon>Gammaproteobacteria</taxon>
        <taxon>Moraxellales</taxon>
        <taxon>Moraxellaceae</taxon>
        <taxon>Acinetobacter</taxon>
    </lineage>
</organism>
<dbReference type="InterPro" id="IPR050570">
    <property type="entry name" value="Cell_wall_metabolism_enzyme"/>
</dbReference>
<dbReference type="AlphaFoldDB" id="A0A2U3N4H6"/>
<dbReference type="InterPro" id="IPR016047">
    <property type="entry name" value="M23ase_b-sheet_dom"/>
</dbReference>
<dbReference type="CDD" id="cd12797">
    <property type="entry name" value="M23_peptidase"/>
    <property type="match status" value="1"/>
</dbReference>
<evidence type="ECO:0000313" key="3">
    <source>
        <dbReference type="EMBL" id="SPL72572.1"/>
    </source>
</evidence>
<dbReference type="InterPro" id="IPR011055">
    <property type="entry name" value="Dup_hybrid_motif"/>
</dbReference>
<proteinExistence type="predicted"/>
<feature type="domain" description="M23ase beta-sheet core" evidence="2">
    <location>
        <begin position="94"/>
        <end position="134"/>
    </location>
</feature>
<dbReference type="PANTHER" id="PTHR21666">
    <property type="entry name" value="PEPTIDASE-RELATED"/>
    <property type="match status" value="1"/>
</dbReference>
<evidence type="ECO:0000313" key="4">
    <source>
        <dbReference type="Proteomes" id="UP000245974"/>
    </source>
</evidence>
<gene>
    <name evidence="3" type="primary">lytM</name>
    <name evidence="3" type="ORF">KPC_3750</name>
</gene>
<dbReference type="GO" id="GO:0004222">
    <property type="term" value="F:metalloendopeptidase activity"/>
    <property type="evidence" value="ECO:0007669"/>
    <property type="project" value="TreeGrafter"/>
</dbReference>
<dbReference type="InParanoid" id="A0A2U3N4H6"/>
<protein>
    <submittedName>
        <fullName evidence="3">Glycyl-glycine endopeptidase LytM</fullName>
        <ecNumber evidence="3">3.4.24.75</ecNumber>
    </submittedName>
</protein>
<dbReference type="SUPFAM" id="SSF51261">
    <property type="entry name" value="Duplicated hybrid motif"/>
    <property type="match status" value="1"/>
</dbReference>
<feature type="region of interest" description="Disordered" evidence="1">
    <location>
        <begin position="29"/>
        <end position="52"/>
    </location>
</feature>
<dbReference type="Proteomes" id="UP000245974">
    <property type="component" value="Unassembled WGS sequence"/>
</dbReference>
<dbReference type="PANTHER" id="PTHR21666:SF270">
    <property type="entry name" value="MUREIN HYDROLASE ACTIVATOR ENVC"/>
    <property type="match status" value="1"/>
</dbReference>
<dbReference type="EMBL" id="OOGT01000353">
    <property type="protein sequence ID" value="SPL72572.1"/>
    <property type="molecule type" value="Genomic_DNA"/>
</dbReference>